<accession>A0A1Z4GIM4</accession>
<dbReference type="Proteomes" id="UP000218287">
    <property type="component" value="Chromosome"/>
</dbReference>
<evidence type="ECO:0000313" key="2">
    <source>
        <dbReference type="EMBL" id="BAY17325.1"/>
    </source>
</evidence>
<dbReference type="EMBL" id="AP018174">
    <property type="protein sequence ID" value="BAY17325.1"/>
    <property type="molecule type" value="Genomic_DNA"/>
</dbReference>
<proteinExistence type="predicted"/>
<sequence>MFVKTEINKTIEINNSYLSRGEVQQEKTQPQGLNIPSATLYLSPIGLLFSWIIFFLVLRKIQRFLDNKMVFSVKRLHQVPCKNCRFYSNNHYLKCAVQPSIVLTDEAKNCSEFSAKQDKLSEKQFFHRRD</sequence>
<dbReference type="OrthoDB" id="457956at2"/>
<name>A0A1Z4GIM4_9CYAN</name>
<protein>
    <submittedName>
        <fullName evidence="2">Uncharacterized protein</fullName>
    </submittedName>
</protein>
<keyword evidence="1" id="KW-1133">Transmembrane helix</keyword>
<dbReference type="AlphaFoldDB" id="A0A1Z4GIM4"/>
<evidence type="ECO:0000256" key="1">
    <source>
        <dbReference type="SAM" id="Phobius"/>
    </source>
</evidence>
<reference evidence="2 3" key="1">
    <citation type="submission" date="2017-06" db="EMBL/GenBank/DDBJ databases">
        <title>Genome sequencing of cyanobaciteial culture collection at National Institute for Environmental Studies (NIES).</title>
        <authorList>
            <person name="Hirose Y."/>
            <person name="Shimura Y."/>
            <person name="Fujisawa T."/>
            <person name="Nakamura Y."/>
            <person name="Kawachi M."/>
        </authorList>
    </citation>
    <scope>NUCLEOTIDE SEQUENCE [LARGE SCALE GENOMIC DNA]</scope>
    <source>
        <strain evidence="2 3">NIES-21</strain>
    </source>
</reference>
<keyword evidence="1" id="KW-0472">Membrane</keyword>
<evidence type="ECO:0000313" key="3">
    <source>
        <dbReference type="Proteomes" id="UP000218287"/>
    </source>
</evidence>
<keyword evidence="3" id="KW-1185">Reference proteome</keyword>
<gene>
    <name evidence="2" type="ORF">NIES21_31620</name>
</gene>
<feature type="transmembrane region" description="Helical" evidence="1">
    <location>
        <begin position="38"/>
        <end position="58"/>
    </location>
</feature>
<organism evidence="2 3">
    <name type="scientific">Anabaenopsis circularis NIES-21</name>
    <dbReference type="NCBI Taxonomy" id="1085406"/>
    <lineage>
        <taxon>Bacteria</taxon>
        <taxon>Bacillati</taxon>
        <taxon>Cyanobacteriota</taxon>
        <taxon>Cyanophyceae</taxon>
        <taxon>Nostocales</taxon>
        <taxon>Nodulariaceae</taxon>
        <taxon>Anabaenopsis</taxon>
    </lineage>
</organism>
<keyword evidence="1" id="KW-0812">Transmembrane</keyword>